<dbReference type="PROSITE" id="PS50297">
    <property type="entry name" value="ANK_REP_REGION"/>
    <property type="match status" value="3"/>
</dbReference>
<proteinExistence type="predicted"/>
<dbReference type="PANTHER" id="PTHR24124:SF14">
    <property type="entry name" value="CHROMOSOME UNDETERMINED SCAFFOLD_25, WHOLE GENOME SHOTGUN SEQUENCE"/>
    <property type="match status" value="1"/>
</dbReference>
<dbReference type="SUPFAM" id="SSF48403">
    <property type="entry name" value="Ankyrin repeat"/>
    <property type="match status" value="1"/>
</dbReference>
<dbReference type="PROSITE" id="PS50088">
    <property type="entry name" value="ANK_REPEAT"/>
    <property type="match status" value="5"/>
</dbReference>
<name>A0A1L4BUZ1_9GAMM</name>
<dbReference type="SMART" id="SM00248">
    <property type="entry name" value="ANK"/>
    <property type="match status" value="7"/>
</dbReference>
<dbReference type="InterPro" id="IPR036770">
    <property type="entry name" value="Ankyrin_rpt-contain_sf"/>
</dbReference>
<keyword evidence="1" id="KW-0677">Repeat</keyword>
<evidence type="ECO:0000256" key="3">
    <source>
        <dbReference type="PROSITE-ProRule" id="PRU00023"/>
    </source>
</evidence>
<feature type="repeat" description="ANK" evidence="3">
    <location>
        <begin position="57"/>
        <end position="89"/>
    </location>
</feature>
<dbReference type="GO" id="GO:0010468">
    <property type="term" value="P:regulation of gene expression"/>
    <property type="evidence" value="ECO:0007669"/>
    <property type="project" value="TreeGrafter"/>
</dbReference>
<dbReference type="OrthoDB" id="5624102at2"/>
<dbReference type="AlphaFoldDB" id="A0A1L4BUZ1"/>
<protein>
    <submittedName>
        <fullName evidence="4">Uncharacterized protein</fullName>
    </submittedName>
</protein>
<dbReference type="InterPro" id="IPR002110">
    <property type="entry name" value="Ankyrin_rpt"/>
</dbReference>
<feature type="repeat" description="ANK" evidence="3">
    <location>
        <begin position="84"/>
        <end position="116"/>
    </location>
</feature>
<evidence type="ECO:0000313" key="4">
    <source>
        <dbReference type="EMBL" id="API87647.1"/>
    </source>
</evidence>
<keyword evidence="2 3" id="KW-0040">ANK repeat</keyword>
<dbReference type="STRING" id="573570.F7310_09930"/>
<evidence type="ECO:0000256" key="2">
    <source>
        <dbReference type="ARBA" id="ARBA00023043"/>
    </source>
</evidence>
<dbReference type="PANTHER" id="PTHR24124">
    <property type="entry name" value="ANKYRIN REPEAT FAMILY A"/>
    <property type="match status" value="1"/>
</dbReference>
<evidence type="ECO:0000256" key="1">
    <source>
        <dbReference type="ARBA" id="ARBA00022737"/>
    </source>
</evidence>
<dbReference type="Pfam" id="PF12796">
    <property type="entry name" value="Ank_2"/>
    <property type="match status" value="3"/>
</dbReference>
<gene>
    <name evidence="4" type="ORF">F7310_09930</name>
</gene>
<organism evidence="4 5">
    <name type="scientific">Francisella uliginis</name>
    <dbReference type="NCBI Taxonomy" id="573570"/>
    <lineage>
        <taxon>Bacteria</taxon>
        <taxon>Pseudomonadati</taxon>
        <taxon>Pseudomonadota</taxon>
        <taxon>Gammaproteobacteria</taxon>
        <taxon>Thiotrichales</taxon>
        <taxon>Francisellaceae</taxon>
        <taxon>Francisella</taxon>
    </lineage>
</organism>
<feature type="repeat" description="ANK" evidence="3">
    <location>
        <begin position="117"/>
        <end position="149"/>
    </location>
</feature>
<dbReference type="KEGG" id="frx:F7310_09930"/>
<accession>A0A1L4BUZ1</accession>
<dbReference type="EMBL" id="CP016796">
    <property type="protein sequence ID" value="API87647.1"/>
    <property type="molecule type" value="Genomic_DNA"/>
</dbReference>
<keyword evidence="5" id="KW-1185">Reference proteome</keyword>
<evidence type="ECO:0000313" key="5">
    <source>
        <dbReference type="Proteomes" id="UP000184222"/>
    </source>
</evidence>
<dbReference type="Proteomes" id="UP000184222">
    <property type="component" value="Chromosome"/>
</dbReference>
<dbReference type="RefSeq" id="WP_072713425.1">
    <property type="nucleotide sequence ID" value="NZ_CP016796.1"/>
</dbReference>
<reference evidence="4 5" key="1">
    <citation type="journal article" date="2016" name="Appl. Environ. Microbiol.">
        <title>Whole genome relationships among Francisella bacteria of diverse origin define new species and provide specific regions for detection.</title>
        <authorList>
            <person name="Challacombe J.F."/>
            <person name="Petersen J.M."/>
            <person name="Gallegos-Graves V."/>
            <person name="Hodge D."/>
            <person name="Pillai S."/>
            <person name="Kuske C.R."/>
        </authorList>
    </citation>
    <scope>NUCLEOTIDE SEQUENCE [LARGE SCALE GENOMIC DNA]</scope>
    <source>
        <strain evidence="5">TX07-7310</strain>
    </source>
</reference>
<sequence length="246" mass="26145">MKKTIITIYFSLFITFCYSYDSHGVTPLMKVSAIKGQSETIKALIKSGSNINAKNTVGSTALSYASFAGNIQNTQTLINMGAKIDNNSLALACLGGHSDVVLLLISHGANVNSFDQDGFTPLMYATTSGNLKTVNVLINSGANVNAISKNILEESVLSNACSKKGNSNIVKALINSGAKVDYLSPEDETALMQAVRIGDIEIVKALVNSGANLGIKNKNGKTALDLAIKFNKYNIAKYLANEINKN</sequence>
<feature type="repeat" description="ANK" evidence="3">
    <location>
        <begin position="186"/>
        <end position="218"/>
    </location>
</feature>
<dbReference type="Gene3D" id="1.25.40.20">
    <property type="entry name" value="Ankyrin repeat-containing domain"/>
    <property type="match status" value="3"/>
</dbReference>
<feature type="repeat" description="ANK" evidence="3">
    <location>
        <begin position="23"/>
        <end position="56"/>
    </location>
</feature>